<proteinExistence type="predicted"/>
<accession>A0ABU4YC63</accession>
<dbReference type="EMBL" id="JAVIIV010000002">
    <property type="protein sequence ID" value="MDX8484510.1"/>
    <property type="molecule type" value="Genomic_DNA"/>
</dbReference>
<organism evidence="1 2">
    <name type="scientific">Mesorhizobium humile</name>
    <dbReference type="NCBI Taxonomy" id="3072313"/>
    <lineage>
        <taxon>Bacteria</taxon>
        <taxon>Pseudomonadati</taxon>
        <taxon>Pseudomonadota</taxon>
        <taxon>Alphaproteobacteria</taxon>
        <taxon>Hyphomicrobiales</taxon>
        <taxon>Phyllobacteriaceae</taxon>
        <taxon>Mesorhizobium</taxon>
    </lineage>
</organism>
<name>A0ABU4YC63_9HYPH</name>
<keyword evidence="2" id="KW-1185">Reference proteome</keyword>
<dbReference type="Proteomes" id="UP001280156">
    <property type="component" value="Unassembled WGS sequence"/>
</dbReference>
<evidence type="ECO:0008006" key="3">
    <source>
        <dbReference type="Google" id="ProtNLM"/>
    </source>
</evidence>
<evidence type="ECO:0000313" key="1">
    <source>
        <dbReference type="EMBL" id="MDX8484510.1"/>
    </source>
</evidence>
<sequence length="144" mass="16668">MNTFKEFIIWYNKVYQASAQPLKSFLRASFNGIEGDFSAKSRDAFLVENEEHVNIFIKQCIDDLDGKVGEWIKNWFTWTSALATMDDNENLCGSWRDTAYFCLLERIQGREAACSWAQALDSESWPELQAAQIRYLRSEVCRGT</sequence>
<gene>
    <name evidence="1" type="ORF">RFM52_04845</name>
</gene>
<comment type="caution">
    <text evidence="1">The sequence shown here is derived from an EMBL/GenBank/DDBJ whole genome shotgun (WGS) entry which is preliminary data.</text>
</comment>
<evidence type="ECO:0000313" key="2">
    <source>
        <dbReference type="Proteomes" id="UP001280156"/>
    </source>
</evidence>
<protein>
    <recommendedName>
        <fullName evidence="3">CdiI immunity protein domain-containing protein</fullName>
    </recommendedName>
</protein>
<reference evidence="1 2" key="1">
    <citation type="submission" date="2023-08" db="EMBL/GenBank/DDBJ databases">
        <title>Implementing the SeqCode for naming new Mesorhizobium species isolated from Vachellia karroo root nodules.</title>
        <authorList>
            <person name="Van Lill M."/>
        </authorList>
    </citation>
    <scope>NUCLEOTIDE SEQUENCE [LARGE SCALE GENOMIC DNA]</scope>
    <source>
        <strain evidence="1 2">VK2B</strain>
    </source>
</reference>